<gene>
    <name evidence="7" type="primary">lptC</name>
    <name evidence="7" type="ORF">G8D99_09545</name>
</gene>
<proteinExistence type="predicted"/>
<feature type="transmembrane region" description="Helical" evidence="6">
    <location>
        <begin position="6"/>
        <end position="23"/>
    </location>
</feature>
<dbReference type="NCBIfam" id="TIGR04409">
    <property type="entry name" value="LptC_YrbK"/>
    <property type="match status" value="1"/>
</dbReference>
<dbReference type="GO" id="GO:0030288">
    <property type="term" value="C:outer membrane-bounded periplasmic space"/>
    <property type="evidence" value="ECO:0007669"/>
    <property type="project" value="TreeGrafter"/>
</dbReference>
<keyword evidence="4 6" id="KW-1133">Transmembrane helix</keyword>
<dbReference type="PANTHER" id="PTHR37481:SF1">
    <property type="entry name" value="LIPOPOLYSACCHARIDE EXPORT SYSTEM PROTEIN LPTC"/>
    <property type="match status" value="1"/>
</dbReference>
<evidence type="ECO:0000256" key="2">
    <source>
        <dbReference type="ARBA" id="ARBA00022519"/>
    </source>
</evidence>
<dbReference type="EMBL" id="CP049916">
    <property type="protein sequence ID" value="QIO09238.1"/>
    <property type="molecule type" value="Genomic_DNA"/>
</dbReference>
<sequence>MDTRVLYIAAIIIASITGGYYYYSGKGKKLDANTAQSMTYSANGINLLQTNDQGQLHVRATVDSLEQDMRDQTSKLSNLNASMYTANQVDSTFYAKQAHGYNDNEKVILTGNVKATRLTKQGEMVFLTDQLTGYPKLKTFDTKHKVTVNSPNGQFVSQGLQANLNNGQYEFFNIRGKYAQH</sequence>
<evidence type="ECO:0000256" key="1">
    <source>
        <dbReference type="ARBA" id="ARBA00022475"/>
    </source>
</evidence>
<dbReference type="Pfam" id="PF06835">
    <property type="entry name" value="LptC"/>
    <property type="match status" value="1"/>
</dbReference>
<keyword evidence="1" id="KW-1003">Cell membrane</keyword>
<dbReference type="KEGG" id="alj:G8D99_09545"/>
<dbReference type="GO" id="GO:0015221">
    <property type="term" value="F:lipopolysaccharide transmembrane transporter activity"/>
    <property type="evidence" value="ECO:0007669"/>
    <property type="project" value="InterPro"/>
</dbReference>
<dbReference type="PANTHER" id="PTHR37481">
    <property type="entry name" value="LIPOPOLYSACCHARIDE EXPORT SYSTEM PROTEIN LPTC"/>
    <property type="match status" value="1"/>
</dbReference>
<dbReference type="RefSeq" id="WP_166325022.1">
    <property type="nucleotide sequence ID" value="NZ_CP049916.1"/>
</dbReference>
<evidence type="ECO:0000256" key="6">
    <source>
        <dbReference type="SAM" id="Phobius"/>
    </source>
</evidence>
<keyword evidence="5 6" id="KW-0472">Membrane</keyword>
<keyword evidence="2" id="KW-0997">Cell inner membrane</keyword>
<accession>A0A6G8S5D1</accession>
<protein>
    <submittedName>
        <fullName evidence="7">LPS export ABC transporter periplasmic protein LptC</fullName>
    </submittedName>
</protein>
<evidence type="ECO:0000313" key="8">
    <source>
        <dbReference type="Proteomes" id="UP000501939"/>
    </source>
</evidence>
<dbReference type="Proteomes" id="UP000501939">
    <property type="component" value="Chromosome"/>
</dbReference>
<keyword evidence="8" id="KW-1185">Reference proteome</keyword>
<dbReference type="GO" id="GO:0017089">
    <property type="term" value="F:glycolipid transfer activity"/>
    <property type="evidence" value="ECO:0007669"/>
    <property type="project" value="TreeGrafter"/>
</dbReference>
<name>A0A6G8S5D1_9GAMM</name>
<reference evidence="7 8" key="1">
    <citation type="submission" date="2020-03" db="EMBL/GenBank/DDBJ databases">
        <authorList>
            <person name="Zhu W."/>
        </authorList>
    </citation>
    <scope>NUCLEOTIDE SEQUENCE [LARGE SCALE GENOMIC DNA]</scope>
    <source>
        <strain evidence="7 8">185</strain>
    </source>
</reference>
<organism evidence="7 8">
    <name type="scientific">Acinetobacter lanii</name>
    <dbReference type="NCBI Taxonomy" id="2715163"/>
    <lineage>
        <taxon>Bacteria</taxon>
        <taxon>Pseudomonadati</taxon>
        <taxon>Pseudomonadota</taxon>
        <taxon>Gammaproteobacteria</taxon>
        <taxon>Moraxellales</taxon>
        <taxon>Moraxellaceae</taxon>
        <taxon>Acinetobacter</taxon>
    </lineage>
</organism>
<dbReference type="GO" id="GO:0005886">
    <property type="term" value="C:plasma membrane"/>
    <property type="evidence" value="ECO:0007669"/>
    <property type="project" value="InterPro"/>
</dbReference>
<dbReference type="Gene3D" id="2.60.450.10">
    <property type="entry name" value="Lipopolysaccharide (LPS) transport protein A like domain"/>
    <property type="match status" value="1"/>
</dbReference>
<keyword evidence="3 6" id="KW-0812">Transmembrane</keyword>
<dbReference type="InterPro" id="IPR026265">
    <property type="entry name" value="LptC"/>
</dbReference>
<evidence type="ECO:0000256" key="4">
    <source>
        <dbReference type="ARBA" id="ARBA00022989"/>
    </source>
</evidence>
<evidence type="ECO:0000256" key="3">
    <source>
        <dbReference type="ARBA" id="ARBA00022692"/>
    </source>
</evidence>
<dbReference type="AlphaFoldDB" id="A0A6G8S5D1"/>
<evidence type="ECO:0000313" key="7">
    <source>
        <dbReference type="EMBL" id="QIO09238.1"/>
    </source>
</evidence>
<dbReference type="InterPro" id="IPR010664">
    <property type="entry name" value="LipoPS_assembly_LptC-rel"/>
</dbReference>
<evidence type="ECO:0000256" key="5">
    <source>
        <dbReference type="ARBA" id="ARBA00023136"/>
    </source>
</evidence>
<dbReference type="InterPro" id="IPR052363">
    <property type="entry name" value="LPS_export_LptC"/>
</dbReference>